<dbReference type="EMBL" id="JOJR01006708">
    <property type="protein sequence ID" value="RCN26623.1"/>
    <property type="molecule type" value="Genomic_DNA"/>
</dbReference>
<feature type="region of interest" description="Disordered" evidence="1">
    <location>
        <begin position="81"/>
        <end position="102"/>
    </location>
</feature>
<sequence length="220" mass="23769">MSTVDISSMLCEKILQAKIYFPKHLVIMGDNADEAAGKSSTSDVELPSFGGDDNAICELIMEEDTAEEECHYPEVNGAKTSGDVCETAPEPTKSRSSSLCVSPGTADGSSFLSDALDELNELELDISPSRKVSLRDACKSKSSGSENSSQSDTVTDLPPITSPVKEDYRASQSYDENFNENVPDPTTSSTKRDAKTKTSVNIYSESSLKRNSDERNRLGN</sequence>
<dbReference type="AlphaFoldDB" id="A0A368F3F0"/>
<keyword evidence="3" id="KW-1185">Reference proteome</keyword>
<dbReference type="Proteomes" id="UP000252519">
    <property type="component" value="Unassembled WGS sequence"/>
</dbReference>
<feature type="compositionally biased region" description="Basic and acidic residues" evidence="1">
    <location>
        <begin position="207"/>
        <end position="220"/>
    </location>
</feature>
<feature type="compositionally biased region" description="Polar residues" evidence="1">
    <location>
        <begin position="197"/>
        <end position="206"/>
    </location>
</feature>
<feature type="compositionally biased region" description="Low complexity" evidence="1">
    <location>
        <begin position="140"/>
        <end position="151"/>
    </location>
</feature>
<organism evidence="2 3">
    <name type="scientific">Ancylostoma caninum</name>
    <name type="common">Dog hookworm</name>
    <dbReference type="NCBI Taxonomy" id="29170"/>
    <lineage>
        <taxon>Eukaryota</taxon>
        <taxon>Metazoa</taxon>
        <taxon>Ecdysozoa</taxon>
        <taxon>Nematoda</taxon>
        <taxon>Chromadorea</taxon>
        <taxon>Rhabditida</taxon>
        <taxon>Rhabditina</taxon>
        <taxon>Rhabditomorpha</taxon>
        <taxon>Strongyloidea</taxon>
        <taxon>Ancylostomatidae</taxon>
        <taxon>Ancylostomatinae</taxon>
        <taxon>Ancylostoma</taxon>
    </lineage>
</organism>
<accession>A0A368F3F0</accession>
<feature type="region of interest" description="Disordered" evidence="1">
    <location>
        <begin position="131"/>
        <end position="220"/>
    </location>
</feature>
<feature type="non-terminal residue" evidence="2">
    <location>
        <position position="220"/>
    </location>
</feature>
<feature type="compositionally biased region" description="Polar residues" evidence="1">
    <location>
        <begin position="170"/>
        <end position="189"/>
    </location>
</feature>
<name>A0A368F3F0_ANCCA</name>
<comment type="caution">
    <text evidence="2">The sequence shown here is derived from an EMBL/GenBank/DDBJ whole genome shotgun (WGS) entry which is preliminary data.</text>
</comment>
<proteinExistence type="predicted"/>
<reference evidence="2 3" key="1">
    <citation type="submission" date="2014-10" db="EMBL/GenBank/DDBJ databases">
        <title>Draft genome of the hookworm Ancylostoma caninum.</title>
        <authorList>
            <person name="Mitreva M."/>
        </authorList>
    </citation>
    <scope>NUCLEOTIDE SEQUENCE [LARGE SCALE GENOMIC DNA]</scope>
    <source>
        <strain evidence="2 3">Baltimore</strain>
    </source>
</reference>
<gene>
    <name evidence="2" type="ORF">ANCCAN_27650</name>
</gene>
<protein>
    <submittedName>
        <fullName evidence="2">Uncharacterized protein</fullName>
    </submittedName>
</protein>
<evidence type="ECO:0000313" key="2">
    <source>
        <dbReference type="EMBL" id="RCN26623.1"/>
    </source>
</evidence>
<evidence type="ECO:0000313" key="3">
    <source>
        <dbReference type="Proteomes" id="UP000252519"/>
    </source>
</evidence>
<evidence type="ECO:0000256" key="1">
    <source>
        <dbReference type="SAM" id="MobiDB-lite"/>
    </source>
</evidence>